<dbReference type="EMBL" id="SSTD01011101">
    <property type="protein sequence ID" value="TYK10630.1"/>
    <property type="molecule type" value="Genomic_DNA"/>
</dbReference>
<accession>A0A5D3CGZ4</accession>
<dbReference type="PANTHER" id="PTHR33067">
    <property type="entry name" value="RNA-DIRECTED DNA POLYMERASE-RELATED"/>
    <property type="match status" value="1"/>
</dbReference>
<proteinExistence type="predicted"/>
<sequence>MVLQFADRSISPPEGKIEDVLVKVDKFLFPTRFVILDYEADQKLNDQEVTFNIVNAMKFPSDAKNYKAIESLRKFEPLDLQTKGDRKNKPSIEKPPELELKSLPYRLKYAYLGKNNTLSVIIST</sequence>
<dbReference type="Proteomes" id="UP000321393">
    <property type="component" value="Unassembled WGS sequence"/>
</dbReference>
<dbReference type="PANTHER" id="PTHR33067:SF9">
    <property type="entry name" value="RNA-DIRECTED DNA POLYMERASE"/>
    <property type="match status" value="1"/>
</dbReference>
<comment type="caution">
    <text evidence="2">The sequence shown here is derived from an EMBL/GenBank/DDBJ whole genome shotgun (WGS) entry which is preliminary data.</text>
</comment>
<evidence type="ECO:0000313" key="1">
    <source>
        <dbReference type="EMBL" id="KAA0040907.1"/>
    </source>
</evidence>
<evidence type="ECO:0000313" key="3">
    <source>
        <dbReference type="Proteomes" id="UP000321393"/>
    </source>
</evidence>
<dbReference type="EMBL" id="SSTE01017007">
    <property type="protein sequence ID" value="KAA0040907.1"/>
    <property type="molecule type" value="Genomic_DNA"/>
</dbReference>
<reference evidence="3 4" key="1">
    <citation type="submission" date="2019-08" db="EMBL/GenBank/DDBJ databases">
        <title>Draft genome sequences of two oriental melons (Cucumis melo L. var makuwa).</title>
        <authorList>
            <person name="Kwon S.-Y."/>
        </authorList>
    </citation>
    <scope>NUCLEOTIDE SEQUENCE [LARGE SCALE GENOMIC DNA]</scope>
    <source>
        <strain evidence="4">cv. Chang Bougi</strain>
        <strain evidence="3">cv. SW 3</strain>
        <tissue evidence="2">Leaf</tissue>
    </source>
</reference>
<evidence type="ECO:0000313" key="2">
    <source>
        <dbReference type="EMBL" id="TYK10630.1"/>
    </source>
</evidence>
<dbReference type="OrthoDB" id="1306327at2759"/>
<dbReference type="Proteomes" id="UP000321947">
    <property type="component" value="Unassembled WGS sequence"/>
</dbReference>
<dbReference type="AlphaFoldDB" id="A0A5D3CGZ4"/>
<organism evidence="2 4">
    <name type="scientific">Cucumis melo var. makuwa</name>
    <name type="common">Oriental melon</name>
    <dbReference type="NCBI Taxonomy" id="1194695"/>
    <lineage>
        <taxon>Eukaryota</taxon>
        <taxon>Viridiplantae</taxon>
        <taxon>Streptophyta</taxon>
        <taxon>Embryophyta</taxon>
        <taxon>Tracheophyta</taxon>
        <taxon>Spermatophyta</taxon>
        <taxon>Magnoliopsida</taxon>
        <taxon>eudicotyledons</taxon>
        <taxon>Gunneridae</taxon>
        <taxon>Pentapetalae</taxon>
        <taxon>rosids</taxon>
        <taxon>fabids</taxon>
        <taxon>Cucurbitales</taxon>
        <taxon>Cucurbitaceae</taxon>
        <taxon>Benincaseae</taxon>
        <taxon>Cucumis</taxon>
    </lineage>
</organism>
<gene>
    <name evidence="2" type="ORF">E5676_scaffold315G001100</name>
    <name evidence="1" type="ORF">E6C27_scaffold125G00170</name>
</gene>
<evidence type="ECO:0000313" key="4">
    <source>
        <dbReference type="Proteomes" id="UP000321947"/>
    </source>
</evidence>
<protein>
    <submittedName>
        <fullName evidence="2">Uncharacterized protein</fullName>
    </submittedName>
</protein>
<name>A0A5D3CGZ4_CUCMM</name>